<evidence type="ECO:0000313" key="1">
    <source>
        <dbReference type="EMBL" id="SFF06266.1"/>
    </source>
</evidence>
<dbReference type="AlphaFoldDB" id="A0A1I2FP88"/>
<dbReference type="RefSeq" id="WP_091664328.1">
    <property type="nucleotide sequence ID" value="NZ_FONT01000016.1"/>
</dbReference>
<dbReference type="OrthoDB" id="6008408at2"/>
<organism evidence="1 2">
    <name type="scientific">Alteribacillus iranensis</name>
    <dbReference type="NCBI Taxonomy" id="930128"/>
    <lineage>
        <taxon>Bacteria</taxon>
        <taxon>Bacillati</taxon>
        <taxon>Bacillota</taxon>
        <taxon>Bacilli</taxon>
        <taxon>Bacillales</taxon>
        <taxon>Bacillaceae</taxon>
        <taxon>Alteribacillus</taxon>
    </lineage>
</organism>
<evidence type="ECO:0000313" key="2">
    <source>
        <dbReference type="Proteomes" id="UP000199516"/>
    </source>
</evidence>
<dbReference type="Gene3D" id="1.10.10.730">
    <property type="entry name" value="KorB DNA-binding domain"/>
    <property type="match status" value="1"/>
</dbReference>
<dbReference type="Proteomes" id="UP000199516">
    <property type="component" value="Unassembled WGS sequence"/>
</dbReference>
<reference evidence="1 2" key="1">
    <citation type="submission" date="2016-10" db="EMBL/GenBank/DDBJ databases">
        <authorList>
            <person name="de Groot N.N."/>
        </authorList>
    </citation>
    <scope>NUCLEOTIDE SEQUENCE [LARGE SCALE GENOMIC DNA]</scope>
    <source>
        <strain evidence="1 2">DSM 23995</strain>
    </source>
</reference>
<accession>A0A1I2FP88</accession>
<gene>
    <name evidence="1" type="ORF">SAMN05192532_1161</name>
</gene>
<name>A0A1I2FP88_9BACI</name>
<evidence type="ECO:0008006" key="3">
    <source>
        <dbReference type="Google" id="ProtNLM"/>
    </source>
</evidence>
<feature type="non-terminal residue" evidence="1">
    <location>
        <position position="424"/>
    </location>
</feature>
<sequence length="424" mass="49836">MDADVSTLNNSNLEKARYHAWFHHKDADGYITLAKKTTNGFKQYHYKPEQLAHELSQWIGEDVYFSQNTFYKPQRRIEHVRQLRALYVDIDCYLLNYAPDWTLGKLELEMFDTALPEPNLIIFSGRGLVLIWLIDPVPYQALPLWQAIQNHFVQQLETIGGDAKASDAARVFRLDGSVNSKNRAEVHVHYRHDYRYVLRDIQDEYLPDLKPKKQTKGRPNRVRHLFNTYTLYHARLLDLVKLVELRQYEVDGYREVICFLYRYWQCCYLSDPEEALNQSLLLNQEFTNPLPDGEVIRATKSAEKAWEAKNSTEANRIAQEKGYLGAGYNISNKKLINWLDITSVEQQELKTIIDGNEKRRRKRIANMENRRKKGMRTREEYIKAQHDKTDNQLIAIQKLLKKGYKQKQIAERLGVSRGRVSQLV</sequence>
<proteinExistence type="predicted"/>
<keyword evidence="2" id="KW-1185">Reference proteome</keyword>
<protein>
    <recommendedName>
        <fullName evidence="3">Replication protein</fullName>
    </recommendedName>
</protein>
<dbReference type="InterPro" id="IPR042075">
    <property type="entry name" value="KorB_DNA-db"/>
</dbReference>
<dbReference type="EMBL" id="FONT01000016">
    <property type="protein sequence ID" value="SFF06266.1"/>
    <property type="molecule type" value="Genomic_DNA"/>
</dbReference>